<dbReference type="AlphaFoldDB" id="A0A673V628"/>
<dbReference type="PROSITE" id="PS50240">
    <property type="entry name" value="TRYPSIN_DOM"/>
    <property type="match status" value="1"/>
</dbReference>
<feature type="domain" description="Peptidase S1" evidence="8">
    <location>
        <begin position="29"/>
        <end position="274"/>
    </location>
</feature>
<dbReference type="GO" id="GO:0006508">
    <property type="term" value="P:proteolysis"/>
    <property type="evidence" value="ECO:0007669"/>
    <property type="project" value="UniProtKB-KW"/>
</dbReference>
<dbReference type="PRINTS" id="PR00722">
    <property type="entry name" value="CHYMOTRYPSIN"/>
</dbReference>
<dbReference type="PROSITE" id="PS00134">
    <property type="entry name" value="TRYPSIN_HIS"/>
    <property type="match status" value="1"/>
</dbReference>
<reference evidence="9 10" key="1">
    <citation type="submission" date="2019-05" db="EMBL/GenBank/DDBJ databases">
        <title>A Chromosome-scale Meerkat (S. suricatta) Genome Assembly.</title>
        <authorList>
            <person name="Dudchenko O."/>
            <person name="Lieberman Aiden E."/>
            <person name="Tung J."/>
            <person name="Barreiro L.B."/>
            <person name="Clutton-Brock T.H."/>
        </authorList>
    </citation>
    <scope>NUCLEOTIDE SEQUENCE [LARGE SCALE GENOMIC DNA]</scope>
</reference>
<keyword evidence="2 7" id="KW-0732">Signal</keyword>
<dbReference type="InterPro" id="IPR009003">
    <property type="entry name" value="Peptidase_S1_PA"/>
</dbReference>
<feature type="chain" id="PRO_5025483763" description="Peptidase S1 domain-containing protein" evidence="7">
    <location>
        <begin position="16"/>
        <end position="277"/>
    </location>
</feature>
<dbReference type="InterPro" id="IPR001254">
    <property type="entry name" value="Trypsin_dom"/>
</dbReference>
<evidence type="ECO:0000256" key="1">
    <source>
        <dbReference type="ARBA" id="ARBA00022670"/>
    </source>
</evidence>
<dbReference type="PANTHER" id="PTHR24253:SF144">
    <property type="entry name" value="CHYMOTRYPSIN-LIKE PROTEASE CTRL-1-RELATED"/>
    <property type="match status" value="1"/>
</dbReference>
<keyword evidence="4" id="KW-0720">Serine protease</keyword>
<dbReference type="RefSeq" id="XP_029805167.1">
    <property type="nucleotide sequence ID" value="XM_029949307.1"/>
</dbReference>
<name>A0A673V628_SURSU</name>
<dbReference type="OMA" id="CERMYHK"/>
<evidence type="ECO:0000256" key="3">
    <source>
        <dbReference type="ARBA" id="ARBA00022801"/>
    </source>
</evidence>
<feature type="signal peptide" evidence="7">
    <location>
        <begin position="1"/>
        <end position="15"/>
    </location>
</feature>
<reference evidence="9" key="2">
    <citation type="submission" date="2025-08" db="UniProtKB">
        <authorList>
            <consortium name="Ensembl"/>
        </authorList>
    </citation>
    <scope>IDENTIFICATION</scope>
</reference>
<dbReference type="InterPro" id="IPR018114">
    <property type="entry name" value="TRYPSIN_HIS"/>
</dbReference>
<dbReference type="Gene3D" id="2.40.10.10">
    <property type="entry name" value="Trypsin-like serine proteases"/>
    <property type="match status" value="2"/>
</dbReference>
<gene>
    <name evidence="9" type="primary">LOC115299790</name>
</gene>
<dbReference type="FunFam" id="2.40.10.10:FF:000024">
    <property type="entry name" value="Serine protease 53"/>
    <property type="match status" value="1"/>
</dbReference>
<keyword evidence="5" id="KW-1015">Disulfide bond</keyword>
<dbReference type="GeneID" id="115299790"/>
<dbReference type="GO" id="GO:0004252">
    <property type="term" value="F:serine-type endopeptidase activity"/>
    <property type="evidence" value="ECO:0007669"/>
    <property type="project" value="InterPro"/>
</dbReference>
<keyword evidence="6" id="KW-0325">Glycoprotein</keyword>
<evidence type="ECO:0000256" key="4">
    <source>
        <dbReference type="ARBA" id="ARBA00022825"/>
    </source>
</evidence>
<dbReference type="SMART" id="SM00020">
    <property type="entry name" value="Tryp_SPc"/>
    <property type="match status" value="1"/>
</dbReference>
<dbReference type="OrthoDB" id="93664at2759"/>
<dbReference type="Proteomes" id="UP000472268">
    <property type="component" value="Chromosome 8"/>
</dbReference>
<reference evidence="9" key="3">
    <citation type="submission" date="2025-09" db="UniProtKB">
        <authorList>
            <consortium name="Ensembl"/>
        </authorList>
    </citation>
    <scope>IDENTIFICATION</scope>
</reference>
<proteinExistence type="predicted"/>
<dbReference type="SUPFAM" id="SSF50494">
    <property type="entry name" value="Trypsin-like serine proteases"/>
    <property type="match status" value="1"/>
</dbReference>
<evidence type="ECO:0000259" key="8">
    <source>
        <dbReference type="PROSITE" id="PS50240"/>
    </source>
</evidence>
<sequence>MLWLLFLTLPCLVGSVPVIPDPGLGTEGVVSERDVPAGKWPWQVSLRVFNKEHDQWLHECGGSLLHPQWVLTAAHCVGLGVLEPHKYRVQAGQLRLYDHDHLHKVAEVIRHPNYNVSRSGSGGADIALLRLEAPVGPSERVRPVSFAPDSLVLSPGTLCWVTGWGTFGAQAPPAPARPLQEAEVPIVENRVCQKIYSQGSPAGGHVIKEDMLCAGRRGRGSRQGDAGGPLVCYWLDMWIQVGVLSWGLASGHVDYPAVYTRVMTYSSWIYQHVPLWP</sequence>
<keyword evidence="10" id="KW-1185">Reference proteome</keyword>
<dbReference type="PANTHER" id="PTHR24253">
    <property type="entry name" value="TRANSMEMBRANE PROTEASE SERINE"/>
    <property type="match status" value="1"/>
</dbReference>
<dbReference type="InterPro" id="IPR001314">
    <property type="entry name" value="Peptidase_S1A"/>
</dbReference>
<evidence type="ECO:0000256" key="5">
    <source>
        <dbReference type="ARBA" id="ARBA00023157"/>
    </source>
</evidence>
<evidence type="ECO:0000313" key="9">
    <source>
        <dbReference type="Ensembl" id="ENSSSUP00005033123.1"/>
    </source>
</evidence>
<keyword evidence="3" id="KW-0378">Hydrolase</keyword>
<dbReference type="Ensembl" id="ENSSSUT00005037781.1">
    <property type="protein sequence ID" value="ENSSSUP00005033123.1"/>
    <property type="gene ID" value="ENSSSUG00005021341.1"/>
</dbReference>
<protein>
    <recommendedName>
        <fullName evidence="8">Peptidase S1 domain-containing protein</fullName>
    </recommendedName>
</protein>
<dbReference type="CDD" id="cd00190">
    <property type="entry name" value="Tryp_SPc"/>
    <property type="match status" value="1"/>
</dbReference>
<organism evidence="9 10">
    <name type="scientific">Suricata suricatta</name>
    <name type="common">Meerkat</name>
    <dbReference type="NCBI Taxonomy" id="37032"/>
    <lineage>
        <taxon>Eukaryota</taxon>
        <taxon>Metazoa</taxon>
        <taxon>Chordata</taxon>
        <taxon>Craniata</taxon>
        <taxon>Vertebrata</taxon>
        <taxon>Euteleostomi</taxon>
        <taxon>Mammalia</taxon>
        <taxon>Eutheria</taxon>
        <taxon>Laurasiatheria</taxon>
        <taxon>Carnivora</taxon>
        <taxon>Feliformia</taxon>
        <taxon>Herpestidae</taxon>
        <taxon>Suricata</taxon>
    </lineage>
</organism>
<evidence type="ECO:0000313" key="10">
    <source>
        <dbReference type="Proteomes" id="UP000472268"/>
    </source>
</evidence>
<evidence type="ECO:0000256" key="6">
    <source>
        <dbReference type="ARBA" id="ARBA00023180"/>
    </source>
</evidence>
<dbReference type="InterPro" id="IPR043504">
    <property type="entry name" value="Peptidase_S1_PA_chymotrypsin"/>
</dbReference>
<evidence type="ECO:0000256" key="2">
    <source>
        <dbReference type="ARBA" id="ARBA00022729"/>
    </source>
</evidence>
<accession>A0A673V628</accession>
<evidence type="ECO:0000256" key="7">
    <source>
        <dbReference type="SAM" id="SignalP"/>
    </source>
</evidence>
<dbReference type="Pfam" id="PF00089">
    <property type="entry name" value="Trypsin"/>
    <property type="match status" value="1"/>
</dbReference>
<keyword evidence="1" id="KW-0645">Protease</keyword>